<name>A0A8T8WHK1_9EURY</name>
<proteinExistence type="predicted"/>
<protein>
    <submittedName>
        <fullName evidence="2">Ring-cleaving dioxygenase</fullName>
    </submittedName>
</protein>
<dbReference type="Proteomes" id="UP000826254">
    <property type="component" value="Plasmid unnamed1"/>
</dbReference>
<dbReference type="EMBL" id="CP081959">
    <property type="protein sequence ID" value="QZP39331.1"/>
    <property type="molecule type" value="Genomic_DNA"/>
</dbReference>
<evidence type="ECO:0000259" key="1">
    <source>
        <dbReference type="PROSITE" id="PS51819"/>
    </source>
</evidence>
<dbReference type="SUPFAM" id="SSF54593">
    <property type="entry name" value="Glyoxalase/Bleomycin resistance protein/Dihydroxybiphenyl dioxygenase"/>
    <property type="match status" value="1"/>
</dbReference>
<keyword evidence="2" id="KW-0560">Oxidoreductase</keyword>
<organism evidence="2 3">
    <name type="scientific">Halobaculum magnesiiphilum</name>
    <dbReference type="NCBI Taxonomy" id="1017351"/>
    <lineage>
        <taxon>Archaea</taxon>
        <taxon>Methanobacteriati</taxon>
        <taxon>Methanobacteriota</taxon>
        <taxon>Stenosarchaea group</taxon>
        <taxon>Halobacteria</taxon>
        <taxon>Halobacteriales</taxon>
        <taxon>Haloferacaceae</taxon>
        <taxon>Halobaculum</taxon>
    </lineage>
</organism>
<keyword evidence="3" id="KW-1185">Reference proteome</keyword>
<dbReference type="RefSeq" id="WP_222609087.1">
    <property type="nucleotide sequence ID" value="NZ_CP081959.1"/>
</dbReference>
<dbReference type="PROSITE" id="PS51819">
    <property type="entry name" value="VOC"/>
    <property type="match status" value="2"/>
</dbReference>
<reference evidence="2 3" key="1">
    <citation type="journal article" date="2021" name="Int. J. Syst. Evol. Microbiol.">
        <title>Halobaculum halophilum sp. nov. and Halobaculum salinum sp. nov., isolated from salt lake and saline soil.</title>
        <authorList>
            <person name="Cui H.L."/>
            <person name="Shi X.W."/>
            <person name="Yin X.M."/>
            <person name="Yang X.Y."/>
            <person name="Hou J."/>
            <person name="Zhu L."/>
        </authorList>
    </citation>
    <scope>NUCLEOTIDE SEQUENCE [LARGE SCALE GENOMIC DNA]</scope>
    <source>
        <strain evidence="2 3">NBRC 109044</strain>
    </source>
</reference>
<evidence type="ECO:0000313" key="3">
    <source>
        <dbReference type="Proteomes" id="UP000826254"/>
    </source>
</evidence>
<dbReference type="GO" id="GO:0051213">
    <property type="term" value="F:dioxygenase activity"/>
    <property type="evidence" value="ECO:0007669"/>
    <property type="project" value="UniProtKB-KW"/>
</dbReference>
<sequence>MPTNKPGIHHVTAIGGDPQQNIDFYTQVLGLRLVKKTVNHDDPSTYHLYFGDDAGHPGTNFTFFPWPNGRSGQIGTGQAQTTAFLIPQDAIGYWTNRFDEHDVAFDAPTTRFDETVISFRDPDGLELELVAHPETPDGDPWQDDPVPTDNAIRGFHGVTLALEGYEQTASLLEEEMGFAFDRDDDGRRFRYRSDGDVGFAIDLLCQPTRDRGRTGVGTVHHVAFRVESEAQQQQWREALIDRGLNVTPVIDRVYFQSVYFREPGGVLFEIATEGPGFTVDEEHDELGTTLTLPPWLEDERQAIESRLPELNASDQ</sequence>
<keyword evidence="2" id="KW-0223">Dioxygenase</keyword>
<gene>
    <name evidence="2" type="ORF">K6T50_15570</name>
</gene>
<dbReference type="InterPro" id="IPR029068">
    <property type="entry name" value="Glyas_Bleomycin-R_OHBP_Dase"/>
</dbReference>
<feature type="domain" description="VOC" evidence="1">
    <location>
        <begin position="7"/>
        <end position="132"/>
    </location>
</feature>
<dbReference type="InterPro" id="IPR037523">
    <property type="entry name" value="VOC_core"/>
</dbReference>
<dbReference type="InterPro" id="IPR052537">
    <property type="entry name" value="Extradiol_RC_dioxygenase"/>
</dbReference>
<keyword evidence="2" id="KW-0614">Plasmid</keyword>
<dbReference type="KEGG" id="hmp:K6T50_15570"/>
<dbReference type="GeneID" id="67179590"/>
<dbReference type="Pfam" id="PF00903">
    <property type="entry name" value="Glyoxalase"/>
    <property type="match status" value="2"/>
</dbReference>
<dbReference type="PANTHER" id="PTHR36110:SF4">
    <property type="entry name" value="RING-CLEAVING DIOXYGENASE MHQA-RELATED"/>
    <property type="match status" value="1"/>
</dbReference>
<dbReference type="AlphaFoldDB" id="A0A8T8WHK1"/>
<dbReference type="CDD" id="cd08347">
    <property type="entry name" value="PcpA_C_like"/>
    <property type="match status" value="1"/>
</dbReference>
<dbReference type="Gene3D" id="3.10.180.10">
    <property type="entry name" value="2,3-Dihydroxybiphenyl 1,2-Dioxygenase, domain 1"/>
    <property type="match status" value="2"/>
</dbReference>
<geneLocation type="plasmid" evidence="2 3">
    <name>unnamed1</name>
</geneLocation>
<dbReference type="PANTHER" id="PTHR36110">
    <property type="entry name" value="RING-CLEAVING DIOXYGENASE MHQE-RELATED"/>
    <property type="match status" value="1"/>
</dbReference>
<dbReference type="InterPro" id="IPR004360">
    <property type="entry name" value="Glyas_Fos-R_dOase_dom"/>
</dbReference>
<evidence type="ECO:0000313" key="2">
    <source>
        <dbReference type="EMBL" id="QZP39331.1"/>
    </source>
</evidence>
<accession>A0A8T8WHK1</accession>
<feature type="domain" description="VOC" evidence="1">
    <location>
        <begin position="154"/>
        <end position="273"/>
    </location>
</feature>